<keyword evidence="7" id="KW-0449">Lipoprotein</keyword>
<dbReference type="GO" id="GO:0008961">
    <property type="term" value="F:phosphatidylglycerol-prolipoprotein diacylglyceryl transferase activity"/>
    <property type="evidence" value="ECO:0007669"/>
    <property type="project" value="InterPro"/>
</dbReference>
<evidence type="ECO:0000256" key="4">
    <source>
        <dbReference type="ARBA" id="ARBA00022989"/>
    </source>
</evidence>
<dbReference type="PANTHER" id="PTHR30589:SF0">
    <property type="entry name" value="PHOSPHATIDYLGLYCEROL--PROLIPOPROTEIN DIACYLGLYCERYL TRANSFERASE"/>
    <property type="match status" value="1"/>
</dbReference>
<dbReference type="Pfam" id="PF01790">
    <property type="entry name" value="LGT"/>
    <property type="match status" value="1"/>
</dbReference>
<dbReference type="GO" id="GO:0005886">
    <property type="term" value="C:plasma membrane"/>
    <property type="evidence" value="ECO:0007669"/>
    <property type="project" value="InterPro"/>
</dbReference>
<dbReference type="PROSITE" id="PS01311">
    <property type="entry name" value="LGT"/>
    <property type="match status" value="1"/>
</dbReference>
<feature type="transmembrane region" description="Helical" evidence="6">
    <location>
        <begin position="197"/>
        <end position="215"/>
    </location>
</feature>
<protein>
    <submittedName>
        <fullName evidence="7">Prolipoprotein diacylglyceryl transferase</fullName>
    </submittedName>
</protein>
<sequence>MRVDFDQVAFSIFGLSVHWYGISYLVSFVIGWQFLRWHSNKNKFYGWNPVQADDFLFFAGLGVILGGRLGYVLFYNFSAFLDDPLMLFQVWKGGMSFHGGLLGVLVAVWFFARKTKKTFFEVIDFAAPAFPIGLFFGRIANFINGELWGKETDVAWAMIFPRAGEVLRHPNPLYEAALEGIVMFVVLFWFSQKQRPLGSIAALFAMMYGSFRFLVEFVRVPDEHLGYLGFGWLTMGQILSIPLFIVGLIVFVMAYQKNKLK</sequence>
<organism evidence="7">
    <name type="scientific">hydrothermal vent metagenome</name>
    <dbReference type="NCBI Taxonomy" id="652676"/>
    <lineage>
        <taxon>unclassified sequences</taxon>
        <taxon>metagenomes</taxon>
        <taxon>ecological metagenomes</taxon>
    </lineage>
</organism>
<keyword evidence="4 6" id="KW-1133">Transmembrane helix</keyword>
<feature type="transmembrane region" description="Helical" evidence="6">
    <location>
        <begin position="95"/>
        <end position="112"/>
    </location>
</feature>
<keyword evidence="1" id="KW-1003">Cell membrane</keyword>
<dbReference type="EMBL" id="UOFS01000034">
    <property type="protein sequence ID" value="VAW97870.1"/>
    <property type="molecule type" value="Genomic_DNA"/>
</dbReference>
<keyword evidence="2 7" id="KW-0808">Transferase</keyword>
<keyword evidence="3 6" id="KW-0812">Transmembrane</keyword>
<dbReference type="AlphaFoldDB" id="A0A3B1A8I1"/>
<evidence type="ECO:0000256" key="6">
    <source>
        <dbReference type="SAM" id="Phobius"/>
    </source>
</evidence>
<name>A0A3B1A8I1_9ZZZZ</name>
<gene>
    <name evidence="7" type="ORF">MNBD_GAMMA22-376</name>
</gene>
<proteinExistence type="inferred from homology"/>
<dbReference type="PANTHER" id="PTHR30589">
    <property type="entry name" value="PROLIPOPROTEIN DIACYLGLYCERYL TRANSFERASE"/>
    <property type="match status" value="1"/>
</dbReference>
<dbReference type="InterPro" id="IPR001640">
    <property type="entry name" value="Lgt"/>
</dbReference>
<feature type="transmembrane region" description="Helical" evidence="6">
    <location>
        <begin position="235"/>
        <end position="255"/>
    </location>
</feature>
<evidence type="ECO:0000256" key="3">
    <source>
        <dbReference type="ARBA" id="ARBA00022692"/>
    </source>
</evidence>
<dbReference type="GO" id="GO:0042158">
    <property type="term" value="P:lipoprotein biosynthetic process"/>
    <property type="evidence" value="ECO:0007669"/>
    <property type="project" value="InterPro"/>
</dbReference>
<feature type="transmembrane region" description="Helical" evidence="6">
    <location>
        <begin position="55"/>
        <end position="75"/>
    </location>
</feature>
<accession>A0A3B1A8I1</accession>
<feature type="transmembrane region" description="Helical" evidence="6">
    <location>
        <begin position="12"/>
        <end position="35"/>
    </location>
</feature>
<reference evidence="7" key="1">
    <citation type="submission" date="2018-06" db="EMBL/GenBank/DDBJ databases">
        <authorList>
            <person name="Zhirakovskaya E."/>
        </authorList>
    </citation>
    <scope>NUCLEOTIDE SEQUENCE</scope>
</reference>
<feature type="transmembrane region" description="Helical" evidence="6">
    <location>
        <begin position="173"/>
        <end position="190"/>
    </location>
</feature>
<evidence type="ECO:0000256" key="1">
    <source>
        <dbReference type="ARBA" id="ARBA00022475"/>
    </source>
</evidence>
<evidence type="ECO:0000256" key="2">
    <source>
        <dbReference type="ARBA" id="ARBA00022679"/>
    </source>
</evidence>
<evidence type="ECO:0000256" key="5">
    <source>
        <dbReference type="ARBA" id="ARBA00023136"/>
    </source>
</evidence>
<keyword evidence="5 6" id="KW-0472">Membrane</keyword>
<dbReference type="NCBIfam" id="TIGR00544">
    <property type="entry name" value="lgt"/>
    <property type="match status" value="1"/>
</dbReference>
<evidence type="ECO:0000313" key="7">
    <source>
        <dbReference type="EMBL" id="VAW97870.1"/>
    </source>
</evidence>
<dbReference type="HAMAP" id="MF_01147">
    <property type="entry name" value="Lgt"/>
    <property type="match status" value="1"/>
</dbReference>